<feature type="region of interest" description="Disordered" evidence="1">
    <location>
        <begin position="82"/>
        <end position="115"/>
    </location>
</feature>
<gene>
    <name evidence="2" type="ORF">CPB84DRAFT_1770696</name>
</gene>
<evidence type="ECO:0000313" key="2">
    <source>
        <dbReference type="EMBL" id="KAF8905971.1"/>
    </source>
</evidence>
<name>A0A9P5NW77_GYMJU</name>
<evidence type="ECO:0000313" key="3">
    <source>
        <dbReference type="Proteomes" id="UP000724874"/>
    </source>
</evidence>
<feature type="compositionally biased region" description="Basic and acidic residues" evidence="1">
    <location>
        <begin position="95"/>
        <end position="110"/>
    </location>
</feature>
<reference evidence="2" key="1">
    <citation type="submission" date="2020-11" db="EMBL/GenBank/DDBJ databases">
        <authorList>
            <consortium name="DOE Joint Genome Institute"/>
            <person name="Ahrendt S."/>
            <person name="Riley R."/>
            <person name="Andreopoulos W."/>
            <person name="LaButti K."/>
            <person name="Pangilinan J."/>
            <person name="Ruiz-duenas F.J."/>
            <person name="Barrasa J.M."/>
            <person name="Sanchez-Garcia M."/>
            <person name="Camarero S."/>
            <person name="Miyauchi S."/>
            <person name="Serrano A."/>
            <person name="Linde D."/>
            <person name="Babiker R."/>
            <person name="Drula E."/>
            <person name="Ayuso-Fernandez I."/>
            <person name="Pacheco R."/>
            <person name="Padilla G."/>
            <person name="Ferreira P."/>
            <person name="Barriuso J."/>
            <person name="Kellner H."/>
            <person name="Castanera R."/>
            <person name="Alfaro M."/>
            <person name="Ramirez L."/>
            <person name="Pisabarro A.G."/>
            <person name="Kuo A."/>
            <person name="Tritt A."/>
            <person name="Lipzen A."/>
            <person name="He G."/>
            <person name="Yan M."/>
            <person name="Ng V."/>
            <person name="Cullen D."/>
            <person name="Martin F."/>
            <person name="Rosso M.-N."/>
            <person name="Henrissat B."/>
            <person name="Hibbett D."/>
            <person name="Martinez A.T."/>
            <person name="Grigoriev I.V."/>
        </authorList>
    </citation>
    <scope>NUCLEOTIDE SEQUENCE</scope>
    <source>
        <strain evidence="2">AH 44721</strain>
    </source>
</reference>
<dbReference type="OrthoDB" id="3242721at2759"/>
<sequence>MSNEAPIVIAPRPVRLTSSFFTYKQDSDDVKLAFNVPESSSSRSPLPSEALEEFLSILTPSLLHKPRTLAFPTLLPERNIALYPAQIRPDQTPSPRDDPQRIPEAPKSDSKSGQVDFDSRWFSSVLLSSPVSRLHTRNPFQRYHELRSPTPISPINAAAIPLPSPTPSELIEDV</sequence>
<evidence type="ECO:0000256" key="1">
    <source>
        <dbReference type="SAM" id="MobiDB-lite"/>
    </source>
</evidence>
<accession>A0A9P5NW77</accession>
<dbReference type="AlphaFoldDB" id="A0A9P5NW77"/>
<dbReference type="EMBL" id="JADNYJ010000020">
    <property type="protein sequence ID" value="KAF8905971.1"/>
    <property type="molecule type" value="Genomic_DNA"/>
</dbReference>
<organism evidence="2 3">
    <name type="scientific">Gymnopilus junonius</name>
    <name type="common">Spectacular rustgill mushroom</name>
    <name type="synonym">Gymnopilus spectabilis subsp. junonius</name>
    <dbReference type="NCBI Taxonomy" id="109634"/>
    <lineage>
        <taxon>Eukaryota</taxon>
        <taxon>Fungi</taxon>
        <taxon>Dikarya</taxon>
        <taxon>Basidiomycota</taxon>
        <taxon>Agaricomycotina</taxon>
        <taxon>Agaricomycetes</taxon>
        <taxon>Agaricomycetidae</taxon>
        <taxon>Agaricales</taxon>
        <taxon>Agaricineae</taxon>
        <taxon>Hymenogastraceae</taxon>
        <taxon>Gymnopilus</taxon>
    </lineage>
</organism>
<dbReference type="Proteomes" id="UP000724874">
    <property type="component" value="Unassembled WGS sequence"/>
</dbReference>
<protein>
    <submittedName>
        <fullName evidence="2">Uncharacterized protein</fullName>
    </submittedName>
</protein>
<feature type="region of interest" description="Disordered" evidence="1">
    <location>
        <begin position="145"/>
        <end position="174"/>
    </location>
</feature>
<proteinExistence type="predicted"/>
<comment type="caution">
    <text evidence="2">The sequence shown here is derived from an EMBL/GenBank/DDBJ whole genome shotgun (WGS) entry which is preliminary data.</text>
</comment>
<keyword evidence="3" id="KW-1185">Reference proteome</keyword>